<dbReference type="GO" id="GO:0044205">
    <property type="term" value="P:'de novo' UMP biosynthetic process"/>
    <property type="evidence" value="ECO:0007669"/>
    <property type="project" value="UniProtKB-UniPathway"/>
</dbReference>
<evidence type="ECO:0000256" key="1">
    <source>
        <dbReference type="ARBA" id="ARBA00001917"/>
    </source>
</evidence>
<evidence type="ECO:0000259" key="12">
    <source>
        <dbReference type="Pfam" id="PF01180"/>
    </source>
</evidence>
<evidence type="ECO:0000256" key="9">
    <source>
        <dbReference type="ARBA" id="ARBA00023002"/>
    </source>
</evidence>
<evidence type="ECO:0000256" key="8">
    <source>
        <dbReference type="ARBA" id="ARBA00022643"/>
    </source>
</evidence>
<dbReference type="SUPFAM" id="SSF51395">
    <property type="entry name" value="FMN-linked oxidoreductases"/>
    <property type="match status" value="1"/>
</dbReference>
<comment type="pathway">
    <text evidence="3">Pyrimidine metabolism; UMP biosynthesis via de novo pathway; orotate from (S)-dihydroorotate (quinone route): step 1/1.</text>
</comment>
<dbReference type="PANTHER" id="PTHR48109:SF4">
    <property type="entry name" value="DIHYDROOROTATE DEHYDROGENASE (QUINONE), MITOCHONDRIAL"/>
    <property type="match status" value="1"/>
</dbReference>
<dbReference type="EC" id="1.3.5.2" evidence="5"/>
<dbReference type="NCBIfam" id="TIGR01036">
    <property type="entry name" value="pyrD_sub2"/>
    <property type="match status" value="1"/>
</dbReference>
<dbReference type="GO" id="GO:0005743">
    <property type="term" value="C:mitochondrial inner membrane"/>
    <property type="evidence" value="ECO:0007669"/>
    <property type="project" value="TreeGrafter"/>
</dbReference>
<dbReference type="Proteomes" id="UP000271087">
    <property type="component" value="Unassembled WGS sequence"/>
</dbReference>
<dbReference type="Pfam" id="PF01180">
    <property type="entry name" value="DHO_dh"/>
    <property type="match status" value="1"/>
</dbReference>
<evidence type="ECO:0000313" key="14">
    <source>
        <dbReference type="Proteomes" id="UP000271087"/>
    </source>
</evidence>
<evidence type="ECO:0000256" key="4">
    <source>
        <dbReference type="ARBA" id="ARBA00005359"/>
    </source>
</evidence>
<dbReference type="Gene3D" id="3.20.20.70">
    <property type="entry name" value="Aldolase class I"/>
    <property type="match status" value="1"/>
</dbReference>
<protein>
    <recommendedName>
        <fullName evidence="6">Dihydroorotate dehydrogenase (quinone), mitochondrial</fullName>
        <ecNumber evidence="5">1.3.5.2</ecNumber>
    </recommendedName>
</protein>
<reference evidence="15" key="1">
    <citation type="submission" date="2016-06" db="UniProtKB">
        <authorList>
            <consortium name="WormBaseParasite"/>
        </authorList>
    </citation>
    <scope>IDENTIFICATION</scope>
</reference>
<dbReference type="PROSITE" id="PS00912">
    <property type="entry name" value="DHODEHASE_2"/>
    <property type="match status" value="1"/>
</dbReference>
<dbReference type="GO" id="GO:0106430">
    <property type="term" value="F:dihydroorotate dehydrogenase (quinone) activity"/>
    <property type="evidence" value="ECO:0007669"/>
    <property type="project" value="UniProtKB-EC"/>
</dbReference>
<feature type="domain" description="Dihydroorotate dehydrogenase catalytic" evidence="12">
    <location>
        <begin position="160"/>
        <end position="428"/>
    </location>
</feature>
<keyword evidence="10" id="KW-0472">Membrane</keyword>
<comment type="similarity">
    <text evidence="4">Belongs to the dihydroorotate dehydrogenase family. Type 2 subfamily.</text>
</comment>
<sequence>MNRSSSTYCATGFRQSSVKFLRDFSWSAKLVGDCDTALENLKPIVALTLHFTEGSTKTYEFTEKELKRFIGDLEAVQQKFNQGYITKSTAIILSSSTLLYGFTEYITGNEVFQRKQFMPLLHCMLKPELIAQFNIYLAKYRLLPPFSHSYREYPELNYAEAIDGLRKSGFGFIEVGTVTPLPQKKDSDSMVRRLSGDEGYISRGKFKSAGLGNVYLFVKKAYDRNAVVPLGVNIGRNAGFNRLKADYNLGTYYFGPFCNYLVVNFGSQAGLETIIDLEIALQGVTSAVNQMIQASEPPPKILIKIPPDLLIADLKTIIKIALNKQYNINGIIISNSTTNHPKNLRTVLQDDDFLSGKPLRNLSTDCIHNVYSLSHGKIPIIGCGGISSGQDAYEKIRAGASLLQLYSSLLYQGFPVVGRIKRELVECLARDGFRNISEAVGADHRK</sequence>
<dbReference type="InterPro" id="IPR005719">
    <property type="entry name" value="Dihydroorotate_DH_2"/>
</dbReference>
<evidence type="ECO:0000256" key="6">
    <source>
        <dbReference type="ARBA" id="ARBA00017599"/>
    </source>
</evidence>
<comment type="catalytic activity">
    <reaction evidence="11">
        <text>(S)-dihydroorotate + a quinone = orotate + a quinol</text>
        <dbReference type="Rhea" id="RHEA:30187"/>
        <dbReference type="ChEBI" id="CHEBI:24646"/>
        <dbReference type="ChEBI" id="CHEBI:30839"/>
        <dbReference type="ChEBI" id="CHEBI:30864"/>
        <dbReference type="ChEBI" id="CHEBI:132124"/>
        <dbReference type="EC" id="1.3.5.2"/>
    </reaction>
</comment>
<comment type="cofactor">
    <cofactor evidence="1">
        <name>FMN</name>
        <dbReference type="ChEBI" id="CHEBI:58210"/>
    </cofactor>
</comment>
<dbReference type="InterPro" id="IPR001295">
    <property type="entry name" value="Dihydroorotate_DH_CS"/>
</dbReference>
<reference evidence="13 14" key="2">
    <citation type="submission" date="2018-08" db="EMBL/GenBank/DDBJ databases">
        <authorList>
            <person name="Laetsch R D."/>
            <person name="Stevens L."/>
            <person name="Kumar S."/>
            <person name="Blaxter L. M."/>
        </authorList>
    </citation>
    <scope>NUCLEOTIDE SEQUENCE [LARGE SCALE GENOMIC DNA]</scope>
</reference>
<dbReference type="OrthoDB" id="14784at2759"/>
<dbReference type="WBParaSite" id="nOo.2.0.1.t01923-RA">
    <property type="protein sequence ID" value="nOo.2.0.1.t01923-RA"/>
    <property type="gene ID" value="nOo.2.0.1.g01923"/>
</dbReference>
<evidence type="ECO:0000256" key="11">
    <source>
        <dbReference type="ARBA" id="ARBA00048639"/>
    </source>
</evidence>
<gene>
    <name evidence="13" type="ORF">NOO_LOCUS1923</name>
</gene>
<organism evidence="15">
    <name type="scientific">Onchocerca ochengi</name>
    <name type="common">Filarial nematode worm</name>
    <dbReference type="NCBI Taxonomy" id="42157"/>
    <lineage>
        <taxon>Eukaryota</taxon>
        <taxon>Metazoa</taxon>
        <taxon>Ecdysozoa</taxon>
        <taxon>Nematoda</taxon>
        <taxon>Chromadorea</taxon>
        <taxon>Rhabditida</taxon>
        <taxon>Spirurina</taxon>
        <taxon>Spiruromorpha</taxon>
        <taxon>Filarioidea</taxon>
        <taxon>Onchocercidae</taxon>
        <taxon>Onchocerca</taxon>
    </lineage>
</organism>
<comment type="subcellular location">
    <subcellularLocation>
        <location evidence="2">Membrane</location>
    </subcellularLocation>
</comment>
<proteinExistence type="inferred from homology"/>
<dbReference type="InterPro" id="IPR013785">
    <property type="entry name" value="Aldolase_TIM"/>
</dbReference>
<evidence type="ECO:0000256" key="7">
    <source>
        <dbReference type="ARBA" id="ARBA00022630"/>
    </source>
</evidence>
<dbReference type="InterPro" id="IPR005720">
    <property type="entry name" value="Dihydroorotate_DH_cat"/>
</dbReference>
<name>A0A182E1T2_ONCOC</name>
<evidence type="ECO:0000256" key="5">
    <source>
        <dbReference type="ARBA" id="ARBA00012791"/>
    </source>
</evidence>
<keyword evidence="9" id="KW-0560">Oxidoreductase</keyword>
<dbReference type="InterPro" id="IPR050074">
    <property type="entry name" value="DHO_dehydrogenase"/>
</dbReference>
<dbReference type="EMBL" id="UYRW01000270">
    <property type="protein sequence ID" value="VDK65193.1"/>
    <property type="molecule type" value="Genomic_DNA"/>
</dbReference>
<dbReference type="GO" id="GO:0006207">
    <property type="term" value="P:'de novo' pyrimidine nucleobase biosynthetic process"/>
    <property type="evidence" value="ECO:0007669"/>
    <property type="project" value="InterPro"/>
</dbReference>
<evidence type="ECO:0000313" key="13">
    <source>
        <dbReference type="EMBL" id="VDK65193.1"/>
    </source>
</evidence>
<evidence type="ECO:0000256" key="10">
    <source>
        <dbReference type="ARBA" id="ARBA00023136"/>
    </source>
</evidence>
<dbReference type="PANTHER" id="PTHR48109">
    <property type="entry name" value="DIHYDROOROTATE DEHYDROGENASE (QUINONE), MITOCHONDRIAL-RELATED"/>
    <property type="match status" value="1"/>
</dbReference>
<accession>A0A182E1T2</accession>
<dbReference type="STRING" id="42157.A0A182E1T2"/>
<evidence type="ECO:0000256" key="2">
    <source>
        <dbReference type="ARBA" id="ARBA00004370"/>
    </source>
</evidence>
<dbReference type="AlphaFoldDB" id="A0A182E1T2"/>
<evidence type="ECO:0000313" key="15">
    <source>
        <dbReference type="WBParaSite" id="nOo.2.0.1.t01923-RA"/>
    </source>
</evidence>
<keyword evidence="8" id="KW-0288">FMN</keyword>
<keyword evidence="14" id="KW-1185">Reference proteome</keyword>
<keyword evidence="7" id="KW-0285">Flavoprotein</keyword>
<dbReference type="UniPathway" id="UPA00070">
    <property type="reaction ID" value="UER00946"/>
</dbReference>
<evidence type="ECO:0000256" key="3">
    <source>
        <dbReference type="ARBA" id="ARBA00005161"/>
    </source>
</evidence>